<gene>
    <name evidence="2" type="ORF">JOE61_001774</name>
</gene>
<proteinExistence type="predicted"/>
<name>A0ABS2M9W3_9ACTN</name>
<protein>
    <submittedName>
        <fullName evidence="2">Uncharacterized protein</fullName>
    </submittedName>
</protein>
<dbReference type="EMBL" id="JAFBBZ010000001">
    <property type="protein sequence ID" value="MBM7507960.1"/>
    <property type="molecule type" value="Genomic_DNA"/>
</dbReference>
<reference evidence="2 3" key="1">
    <citation type="submission" date="2021-01" db="EMBL/GenBank/DDBJ databases">
        <title>Sequencing the genomes of 1000 actinobacteria strains.</title>
        <authorList>
            <person name="Klenk H.-P."/>
        </authorList>
    </citation>
    <scope>NUCLEOTIDE SEQUENCE [LARGE SCALE GENOMIC DNA]</scope>
    <source>
        <strain evidence="2 3">DSM 18239</strain>
    </source>
</reference>
<organism evidence="2 3">
    <name type="scientific">Nocardioides salarius</name>
    <dbReference type="NCBI Taxonomy" id="374513"/>
    <lineage>
        <taxon>Bacteria</taxon>
        <taxon>Bacillati</taxon>
        <taxon>Actinomycetota</taxon>
        <taxon>Actinomycetes</taxon>
        <taxon>Propionibacteriales</taxon>
        <taxon>Nocardioidaceae</taxon>
        <taxon>Nocardioides</taxon>
    </lineage>
</organism>
<accession>A0ABS2M9W3</accession>
<evidence type="ECO:0000256" key="1">
    <source>
        <dbReference type="SAM" id="MobiDB-lite"/>
    </source>
</evidence>
<dbReference type="RefSeq" id="WP_193669715.1">
    <property type="nucleotide sequence ID" value="NZ_JACDTV010000010.1"/>
</dbReference>
<comment type="caution">
    <text evidence="2">The sequence shown here is derived from an EMBL/GenBank/DDBJ whole genome shotgun (WGS) entry which is preliminary data.</text>
</comment>
<dbReference type="Proteomes" id="UP000732378">
    <property type="component" value="Unassembled WGS sequence"/>
</dbReference>
<evidence type="ECO:0000313" key="3">
    <source>
        <dbReference type="Proteomes" id="UP000732378"/>
    </source>
</evidence>
<evidence type="ECO:0000313" key="2">
    <source>
        <dbReference type="EMBL" id="MBM7507960.1"/>
    </source>
</evidence>
<keyword evidence="3" id="KW-1185">Reference proteome</keyword>
<sequence length="322" mass="33004">MPTVDLSSPPPASPAAPGGLHALPRRVTLSLAELRHVARAAGGAPLPFETAERVAPTLEGRLGRLRGGAEDAAYAAALGSLHDPADSLARRGLLDGDRVDDGLAGAVGLLATPEVALDLDLAVGTARARAWHRQAGAAVATLATADGLVFELAWLGVDQWPLELARVAVLPEDGATGPSGVPAVLEAPYELLDTAGEAARAGRLDLLPVLVAQHHGALRDEDGRALDEAASVAALTALSQESRGRLRALVADVSGPRTTVAGVVSWVLLADGWHALRPRGDDAGHRVEVARVEPAGLATDLAPVLARVQDETRGRAQGEVGA</sequence>
<feature type="region of interest" description="Disordered" evidence="1">
    <location>
        <begin position="1"/>
        <end position="21"/>
    </location>
</feature>